<proteinExistence type="predicted"/>
<keyword evidence="1" id="KW-0472">Membrane</keyword>
<feature type="transmembrane region" description="Helical" evidence="1">
    <location>
        <begin position="139"/>
        <end position="164"/>
    </location>
</feature>
<feature type="transmembrane region" description="Helical" evidence="1">
    <location>
        <begin position="94"/>
        <end position="119"/>
    </location>
</feature>
<keyword evidence="1" id="KW-0812">Transmembrane</keyword>
<protein>
    <submittedName>
        <fullName evidence="2">Uncharacterized protein</fullName>
    </submittedName>
</protein>
<organism evidence="2">
    <name type="scientific">Salmonella enterica subsp. enterica serovar Ouagadougou</name>
    <dbReference type="NCBI Taxonomy" id="2564899"/>
    <lineage>
        <taxon>Bacteria</taxon>
        <taxon>Pseudomonadati</taxon>
        <taxon>Pseudomonadota</taxon>
        <taxon>Gammaproteobacteria</taxon>
        <taxon>Enterobacterales</taxon>
        <taxon>Enterobacteriaceae</taxon>
        <taxon>Salmonella</taxon>
    </lineage>
</organism>
<evidence type="ECO:0000256" key="1">
    <source>
        <dbReference type="SAM" id="Phobius"/>
    </source>
</evidence>
<sequence length="189" mass="21263">MNFKPIWDIWYPSPDKLSCQTSYTLEDAQQKLEHALEKNEQMHGTIKPLRVTVRYDFRRCDGRKLTASFNGRWHETPVGVTLEGQTSPSTFGPLIITIALLLALGMEILTLANLVGRFIGGIFFPLDNIVSGPEINWPLIVILLGFPPIFLAIATGILALLNAVEREQKQQLLRFIRALRLHANSQTAL</sequence>
<evidence type="ECO:0000313" key="2">
    <source>
        <dbReference type="EMBL" id="EBV0633800.1"/>
    </source>
</evidence>
<comment type="caution">
    <text evidence="2">The sequence shown here is derived from an EMBL/GenBank/DDBJ whole genome shotgun (WGS) entry which is preliminary data.</text>
</comment>
<dbReference type="EMBL" id="AAHEBA010000001">
    <property type="protein sequence ID" value="EBV0633800.1"/>
    <property type="molecule type" value="Genomic_DNA"/>
</dbReference>
<reference evidence="2" key="1">
    <citation type="submission" date="2018-06" db="EMBL/GenBank/DDBJ databases">
        <authorList>
            <person name="Ashton P.M."/>
            <person name="Dallman T."/>
            <person name="Nair S."/>
            <person name="De Pinna E."/>
            <person name="Peters T."/>
            <person name="Grant K."/>
        </authorList>
    </citation>
    <scope>NUCLEOTIDE SEQUENCE</scope>
    <source>
        <strain evidence="2">458084</strain>
    </source>
</reference>
<dbReference type="AlphaFoldDB" id="A0A5I0CSL7"/>
<keyword evidence="1" id="KW-1133">Transmembrane helix</keyword>
<name>A0A5I0CSL7_SALET</name>
<gene>
    <name evidence="2" type="ORF">DNM41_02355</name>
</gene>
<accession>A0A5I0CSL7</accession>